<dbReference type="Gene3D" id="3.10.520.10">
    <property type="entry name" value="ApbE-like domains"/>
    <property type="match status" value="1"/>
</dbReference>
<evidence type="ECO:0000313" key="12">
    <source>
        <dbReference type="EMBL" id="AFM27659.1"/>
    </source>
</evidence>
<evidence type="ECO:0000256" key="8">
    <source>
        <dbReference type="ARBA" id="ARBA00031306"/>
    </source>
</evidence>
<dbReference type="STRING" id="706587.Desti_5049"/>
<evidence type="ECO:0000256" key="7">
    <source>
        <dbReference type="ARBA" id="ARBA00022842"/>
    </source>
</evidence>
<dbReference type="InterPro" id="IPR024932">
    <property type="entry name" value="ApbE"/>
</dbReference>
<dbReference type="AlphaFoldDB" id="I4CDL8"/>
<dbReference type="Proteomes" id="UP000006055">
    <property type="component" value="Chromosome"/>
</dbReference>
<evidence type="ECO:0000256" key="10">
    <source>
        <dbReference type="PIRNR" id="PIRNR006268"/>
    </source>
</evidence>
<dbReference type="InterPro" id="IPR003374">
    <property type="entry name" value="ApbE-like_sf"/>
</dbReference>
<keyword evidence="6 10" id="KW-0274">FAD</keyword>
<keyword evidence="5 10" id="KW-0479">Metal-binding</keyword>
<comment type="similarity">
    <text evidence="10">Belongs to the ApbE family.</text>
</comment>
<gene>
    <name evidence="12" type="ordered locus">Desti_5049</name>
</gene>
<dbReference type="GO" id="GO:0016740">
    <property type="term" value="F:transferase activity"/>
    <property type="evidence" value="ECO:0007669"/>
    <property type="project" value="UniProtKB-UniRule"/>
</dbReference>
<keyword evidence="4 10" id="KW-0808">Transferase</keyword>
<dbReference type="PATRIC" id="fig|706587.4.peg.5717"/>
<dbReference type="EMBL" id="CP003360">
    <property type="protein sequence ID" value="AFM27659.1"/>
    <property type="molecule type" value="Genomic_DNA"/>
</dbReference>
<sequence>MHFQGSKTWRPSHKKDLSGSAKHLIIALFVSLFLVSCLDKGSSQVHKSSRLLMGTFVEVSVVGNDQEAKKAASEVFDELKRIEMLTSFHGDSELAKINANAGKGPVKTDPELLKIIDEALRVARETHGAFDPTVGPIAKLWGFSGEGESRLPSDSEIQETLPLVGWDKVKIDHEAGTVELPQAGMALDLGAIGKGYALNGTAELLAKAGIRSALVNIGGDILALGEKSPGKPWVIGVEDPRNSRAIVAVVSLKDKIIITSGDYERFFEKDGKRYHHILNPRTGYPADKLRSATVVGPVGSTLQPSGTAAFVLGVDQGRKYIESLKDAYGLLIDSEGNNHFTAGAESIFQLK</sequence>
<name>I4CDL8_DESTA</name>
<dbReference type="HOGENOM" id="CLU_044403_5_1_7"/>
<dbReference type="PANTHER" id="PTHR30040">
    <property type="entry name" value="THIAMINE BIOSYNTHESIS LIPOPROTEIN APBE"/>
    <property type="match status" value="1"/>
</dbReference>
<feature type="binding site" evidence="11">
    <location>
        <position position="307"/>
    </location>
    <ligand>
        <name>Mg(2+)</name>
        <dbReference type="ChEBI" id="CHEBI:18420"/>
    </ligand>
</feature>
<evidence type="ECO:0000256" key="1">
    <source>
        <dbReference type="ARBA" id="ARBA00011955"/>
    </source>
</evidence>
<accession>I4CDL8</accession>
<dbReference type="PANTHER" id="PTHR30040:SF2">
    <property type="entry name" value="FAD:PROTEIN FMN TRANSFERASE"/>
    <property type="match status" value="1"/>
</dbReference>
<evidence type="ECO:0000256" key="11">
    <source>
        <dbReference type="PIRSR" id="PIRSR006268-2"/>
    </source>
</evidence>
<evidence type="ECO:0000256" key="2">
    <source>
        <dbReference type="ARBA" id="ARBA00016337"/>
    </source>
</evidence>
<proteinExistence type="inferred from homology"/>
<evidence type="ECO:0000256" key="3">
    <source>
        <dbReference type="ARBA" id="ARBA00022630"/>
    </source>
</evidence>
<reference evidence="13" key="1">
    <citation type="submission" date="2012-06" db="EMBL/GenBank/DDBJ databases">
        <title>Complete sequence of chromosome of Desulfomonile tiedjei DSM 6799.</title>
        <authorList>
            <person name="Lucas S."/>
            <person name="Copeland A."/>
            <person name="Lapidus A."/>
            <person name="Glavina del Rio T."/>
            <person name="Dalin E."/>
            <person name="Tice H."/>
            <person name="Bruce D."/>
            <person name="Goodwin L."/>
            <person name="Pitluck S."/>
            <person name="Peters L."/>
            <person name="Ovchinnikova G."/>
            <person name="Zeytun A."/>
            <person name="Lu M."/>
            <person name="Kyrpides N."/>
            <person name="Mavromatis K."/>
            <person name="Ivanova N."/>
            <person name="Brettin T."/>
            <person name="Detter J.C."/>
            <person name="Han C."/>
            <person name="Larimer F."/>
            <person name="Land M."/>
            <person name="Hauser L."/>
            <person name="Markowitz V."/>
            <person name="Cheng J.-F."/>
            <person name="Hugenholtz P."/>
            <person name="Woyke T."/>
            <person name="Wu D."/>
            <person name="Spring S."/>
            <person name="Schroeder M."/>
            <person name="Brambilla E."/>
            <person name="Klenk H.-P."/>
            <person name="Eisen J.A."/>
        </authorList>
    </citation>
    <scope>NUCLEOTIDE SEQUENCE [LARGE SCALE GENOMIC DNA]</scope>
    <source>
        <strain evidence="13">ATCC 49306 / DSM 6799 / DCB-1</strain>
    </source>
</reference>
<dbReference type="RefSeq" id="WP_014812762.1">
    <property type="nucleotide sequence ID" value="NC_018025.1"/>
</dbReference>
<dbReference type="eggNOG" id="COG1477">
    <property type="taxonomic scope" value="Bacteria"/>
</dbReference>
<feature type="binding site" evidence="11">
    <location>
        <position position="191"/>
    </location>
    <ligand>
        <name>Mg(2+)</name>
        <dbReference type="ChEBI" id="CHEBI:18420"/>
    </ligand>
</feature>
<dbReference type="SUPFAM" id="SSF143631">
    <property type="entry name" value="ApbE-like"/>
    <property type="match status" value="1"/>
</dbReference>
<keyword evidence="7 10" id="KW-0460">Magnesium</keyword>
<comment type="cofactor">
    <cofactor evidence="11">
        <name>Mg(2+)</name>
        <dbReference type="ChEBI" id="CHEBI:18420"/>
    </cofactor>
    <cofactor evidence="11">
        <name>Mn(2+)</name>
        <dbReference type="ChEBI" id="CHEBI:29035"/>
    </cofactor>
    <text evidence="11">Magnesium. Can also use manganese.</text>
</comment>
<protein>
    <recommendedName>
        <fullName evidence="2 10">FAD:protein FMN transferase</fullName>
        <ecNumber evidence="1 10">2.7.1.180</ecNumber>
    </recommendedName>
    <alternativeName>
        <fullName evidence="8 10">Flavin transferase</fullName>
    </alternativeName>
</protein>
<keyword evidence="13" id="KW-1185">Reference proteome</keyword>
<dbReference type="KEGG" id="dti:Desti_5049"/>
<evidence type="ECO:0000256" key="6">
    <source>
        <dbReference type="ARBA" id="ARBA00022827"/>
    </source>
</evidence>
<dbReference type="PIRSF" id="PIRSF006268">
    <property type="entry name" value="ApbE"/>
    <property type="match status" value="1"/>
</dbReference>
<keyword evidence="3 10" id="KW-0285">Flavoprotein</keyword>
<dbReference type="GO" id="GO:0046872">
    <property type="term" value="F:metal ion binding"/>
    <property type="evidence" value="ECO:0007669"/>
    <property type="project" value="UniProtKB-UniRule"/>
</dbReference>
<comment type="catalytic activity">
    <reaction evidence="9 10">
        <text>L-threonyl-[protein] + FAD = FMN-L-threonyl-[protein] + AMP + H(+)</text>
        <dbReference type="Rhea" id="RHEA:36847"/>
        <dbReference type="Rhea" id="RHEA-COMP:11060"/>
        <dbReference type="Rhea" id="RHEA-COMP:11061"/>
        <dbReference type="ChEBI" id="CHEBI:15378"/>
        <dbReference type="ChEBI" id="CHEBI:30013"/>
        <dbReference type="ChEBI" id="CHEBI:57692"/>
        <dbReference type="ChEBI" id="CHEBI:74257"/>
        <dbReference type="ChEBI" id="CHEBI:456215"/>
        <dbReference type="EC" id="2.7.1.180"/>
    </reaction>
</comment>
<keyword evidence="12" id="KW-0449">Lipoprotein</keyword>
<dbReference type="Pfam" id="PF02424">
    <property type="entry name" value="ApbE"/>
    <property type="match status" value="1"/>
</dbReference>
<dbReference type="EC" id="2.7.1.180" evidence="1 10"/>
<evidence type="ECO:0000256" key="4">
    <source>
        <dbReference type="ARBA" id="ARBA00022679"/>
    </source>
</evidence>
<organism evidence="12 13">
    <name type="scientific">Desulfomonile tiedjei (strain ATCC 49306 / DSM 6799 / DCB-1)</name>
    <dbReference type="NCBI Taxonomy" id="706587"/>
    <lineage>
        <taxon>Bacteria</taxon>
        <taxon>Pseudomonadati</taxon>
        <taxon>Thermodesulfobacteriota</taxon>
        <taxon>Desulfomonilia</taxon>
        <taxon>Desulfomonilales</taxon>
        <taxon>Desulfomonilaceae</taxon>
        <taxon>Desulfomonile</taxon>
    </lineage>
</organism>
<evidence type="ECO:0000256" key="5">
    <source>
        <dbReference type="ARBA" id="ARBA00022723"/>
    </source>
</evidence>
<evidence type="ECO:0000313" key="13">
    <source>
        <dbReference type="Proteomes" id="UP000006055"/>
    </source>
</evidence>
<evidence type="ECO:0000256" key="9">
    <source>
        <dbReference type="ARBA" id="ARBA00048540"/>
    </source>
</evidence>